<dbReference type="InterPro" id="IPR044107">
    <property type="entry name" value="PIKKc_ATM"/>
</dbReference>
<comment type="subcellular location">
    <subcellularLocation>
        <location evidence="16">Chromosome</location>
        <location evidence="16">Telomere</location>
    </subcellularLocation>
    <subcellularLocation>
        <location evidence="1 16">Nucleus</location>
    </subcellularLocation>
</comment>
<dbReference type="CDD" id="cd05171">
    <property type="entry name" value="PIKKc_ATM"/>
    <property type="match status" value="1"/>
</dbReference>
<keyword evidence="11 16" id="KW-0067">ATP-binding</keyword>
<dbReference type="PROSITE" id="PS51189">
    <property type="entry name" value="FAT"/>
    <property type="match status" value="1"/>
</dbReference>
<gene>
    <name evidence="21" type="ORF">EJ03DRAFT_390336</name>
</gene>
<reference evidence="21" key="1">
    <citation type="journal article" date="2020" name="Stud. Mycol.">
        <title>101 Dothideomycetes genomes: a test case for predicting lifestyles and emergence of pathogens.</title>
        <authorList>
            <person name="Haridas S."/>
            <person name="Albert R."/>
            <person name="Binder M."/>
            <person name="Bloem J."/>
            <person name="Labutti K."/>
            <person name="Salamov A."/>
            <person name="Andreopoulos B."/>
            <person name="Baker S."/>
            <person name="Barry K."/>
            <person name="Bills G."/>
            <person name="Bluhm B."/>
            <person name="Cannon C."/>
            <person name="Castanera R."/>
            <person name="Culley D."/>
            <person name="Daum C."/>
            <person name="Ezra D."/>
            <person name="Gonzalez J."/>
            <person name="Henrissat B."/>
            <person name="Kuo A."/>
            <person name="Liang C."/>
            <person name="Lipzen A."/>
            <person name="Lutzoni F."/>
            <person name="Magnuson J."/>
            <person name="Mondo S."/>
            <person name="Nolan M."/>
            <person name="Ohm R."/>
            <person name="Pangilinan J."/>
            <person name="Park H.-J."/>
            <person name="Ramirez L."/>
            <person name="Alfaro M."/>
            <person name="Sun H."/>
            <person name="Tritt A."/>
            <person name="Yoshinaga Y."/>
            <person name="Zwiers L.-H."/>
            <person name="Turgeon B."/>
            <person name="Goodwin S."/>
            <person name="Spatafora J."/>
            <person name="Crous P."/>
            <person name="Grigoriev I."/>
        </authorList>
    </citation>
    <scope>NUCLEOTIDE SEQUENCE</scope>
    <source>
        <strain evidence="21">CBS 116005</strain>
    </source>
</reference>
<evidence type="ECO:0000256" key="17">
    <source>
        <dbReference type="SAM" id="MobiDB-lite"/>
    </source>
</evidence>
<feature type="region of interest" description="Disordered" evidence="17">
    <location>
        <begin position="1502"/>
        <end position="1525"/>
    </location>
</feature>
<keyword evidence="6 16" id="KW-0723">Serine/threonine-protein kinase</keyword>
<dbReference type="InterPro" id="IPR011009">
    <property type="entry name" value="Kinase-like_dom_sf"/>
</dbReference>
<dbReference type="InterPro" id="IPR014009">
    <property type="entry name" value="PIK_FAT"/>
</dbReference>
<comment type="catalytic activity">
    <reaction evidence="14 16">
        <text>L-threonyl-[protein] + ATP = O-phospho-L-threonyl-[protein] + ADP + H(+)</text>
        <dbReference type="Rhea" id="RHEA:46608"/>
        <dbReference type="Rhea" id="RHEA-COMP:11060"/>
        <dbReference type="Rhea" id="RHEA-COMP:11605"/>
        <dbReference type="ChEBI" id="CHEBI:15378"/>
        <dbReference type="ChEBI" id="CHEBI:30013"/>
        <dbReference type="ChEBI" id="CHEBI:30616"/>
        <dbReference type="ChEBI" id="CHEBI:61977"/>
        <dbReference type="ChEBI" id="CHEBI:456216"/>
        <dbReference type="EC" id="2.7.11.1"/>
    </reaction>
</comment>
<dbReference type="PROSITE" id="PS50290">
    <property type="entry name" value="PI3_4_KINASE_3"/>
    <property type="match status" value="1"/>
</dbReference>
<dbReference type="GO" id="GO:0004674">
    <property type="term" value="F:protein serine/threonine kinase activity"/>
    <property type="evidence" value="ECO:0007669"/>
    <property type="project" value="UniProtKB-KW"/>
</dbReference>
<evidence type="ECO:0000256" key="9">
    <source>
        <dbReference type="ARBA" id="ARBA00022763"/>
    </source>
</evidence>
<evidence type="ECO:0000256" key="1">
    <source>
        <dbReference type="ARBA" id="ARBA00004123"/>
    </source>
</evidence>
<sequence length="2770" mass="308229">MCQSRLNKITSRSFHSSISSRWLPRHQQGKITVLENASYAKLLDVLFDNIVAEQKTWAAASKSAARSASETRLSNASSALRLTVESGTKCLKLKTVRAVVDHVLDTMRIANGKLCYPIAVDFARCLRAILSHQAHVEHLARPEWERIARACAQLIQEYQDEFHSNDANGDTSLRSTAGTSTGMSHRSSRSHYQESAQSQGEKSIWKSVLDEVVATAAALCAAPNAPVTLGTNAKKLLWAIIDYLKFGGRAQQHAFEAINNILIRTRIESINLTQQATGQLLRLIRNLWTEKSLKDHMLVTLLYLRPYMKRLTQQDDGLALSSELSNLYDVMRADYSRKPEKDLLRLDDLRLSTPTQDGTPDSAIQCSVFSLQCLASGAEASAELRVERTWTTLSMLAFMLKLSMTEAHDSNASETDGDDDDGGVNEQRPRKRRRTANGLDDLIGAIATSSPGERICAIQTAAFLTQEQRLTSKKLALLTDRLLASCSEDNFAVNSWAFIGLTGCASQLTGTHASLADRWLTAWSLAKRATSNPSTCRAASHLLALLAVLRLVPQATVSELSQPATGSSEMSGPAVLADSTLNLLRISLRNAQQLNPHGANSLSEAVLGWFGRMFLYRTTSSTAPSSLTPRMACESLILNHFTSELHAMISNWHRQFQEVSHMYAMSKDMFGSLCTTVCISAAVAHRHNFKDGRRQTHVQGLLDKLLECIRDYATRQICERDKIEILLLCSSQMLGGLHIDGSEQYAASSCERVICQHISKVLSARRRMADLSEHDEDDDLMDLSDNFDSQDSRMTKVGMPANGLTNPRSTLFVLAKLSMLKICLNASDAYKLMDHIAAEDGILNSYAYERSEVALGAVLDIAGSLTQLWTSVDDEGLHDLGLDYYDFFMRSLKKGALAPDIQRRLASMLLKICQVNTEYGGNTPFGSARSTLFKLLNDGTVATLYSLSTQIPEIFGQYVLELHEELFDDLQRNLPDDEGWVEGLAMRLMFLGRIACAWHTVRPQCVYYIFESAGRVKRSEPYAAQCVKDLSADLQFDSGRRLFELFAPQLIFTWLEQHTVNDLPFAAFGYKSLNELLERNQAEVTAQVILRGKQDAMHMLSTTLSLTNEDLAKGAFAKCLAYTMSEDVRLASIGKSKDQQPATHESRLRELVGGKHQLSALAAAHFPTIVGQLFLSMAGNDEEKWLGRQAEYSSACAAVKEVKRISHSSRAVARTQEPSFKSTLIPDQLARLCRRVGRDQFQLWTASSFALTARVLLDAVNDALGPLHTCLILRKLRTLICMAGDFALHGFAAEMLVHALRPLVRDSECADDALGVLQYLLNASQQYFKIEGLAFVSGEICLMVLQMHEHCDTVQEVTTQESQHRVTVQKMTAFQTWLVQYLDRCCPNDRGSQRRLAGYLGGVRLPWNARKGSQESGLLLLLLDQFVGERMLYEQHADEALKLLASRFEAPSSLYEDCLSRDDIAAHYSESLWRLMQQSHSSEAFISWAARVVGRAYAATGSRPHQLNNNQHDPTAETDGDALKSSQRRITNSLVNLVLSSSRSNAGLADWTLREVMSICASTGSADAALEFKNLLPPVIIDVADEGSFGYSPSLAVKHAGPDPDHRKLTSALEVKPGLSDKEWAIEVAVALCQWTYPIPLLLALPSILQSVDGLAIQLLPWIMHIVLWREADDEPIVQSRLSSAMMAHFTSKDESLLSRQRLLIRWLLYVRAQKRPGERTIVDRLEWLEIDAMASAEAAARCGLPTAALLLAESIPPVPITQSNRRASGRASMVPLASVQIPESLLLSIFKQVEEPDSYYGVPQPPSLSAVLERLDYEGDGFKSLMFRSAQLDTQMRTAHRPSLTDSSGLMRSLSVLNMHSFEYALLSGPMNGSAQTGEDMLEAARKLQQWDIAPPEAVDGSSASTFAALRELSRASERQPAADRLRSLLIRLVSGGNAGSLPTLDWCAALAVLTELNDVVDSTSEEAYCSLWENMQNRVAWMETARYEDTQSIVSARSTLFSVLAQNTSLLRDMHLGAKTARSLEAKSLLAVAHFARRHGAMQESLSAVTQLGHLTSQAEAGLRVDLATTSETATTLWESGEMATSVKMLQEVVRSGVDHSKQDIQVGRSGLLAQLGHQLAEARLGKPEDILDDCLKPAITHLRGKTQGNEAGKVFYEFAAFCDQQLQNPSSVEDFNRAFKLRERRLRDVQELDAMTRDAKKSSKERHDAANVLRKMQSYFEIDNAEYQRLKESRDSFTVQSLQNYLLALHASNEHDITVLRFFALWLDNAASLGANAVVSKHLPNVPSWKFAVLNNQLMSRLEDENLHQLFATTRQPSSADEAARLRYQAASNIRQTVQASGRSKEVLNKWFQANNYYVGVAQEDIDQRSDTKSRISHHPSIKKRLGKVEELKVPPATVNVPLRPDGDYTNVPVLEKWEDVFSIMGGISKPKAMTASATDGQRYKQLMKSGDDLRQDAIMEQVFEEVSHMLRKHKTTRQRDLHVRTYKVIPLTNKTGILEFVPNSIPIGDYLKPAHGNYYPKSVKHLDAHKKIRDIDKLDTDTRIKEFKKICDQMPPVMRYFFFEHYKDPDEWFEKRTAYTRTTAAISILGHVLGLGDRHCQNILLDEKSGEVVHIDLGVAFEAGRVLPIPETVPFRLSRDIVDGMGATKVEGIFRRCCEFTMDALREDKDSIMTLLNVLRYDPLHSWTLSPLRAKRIQDAQETGMGEVGSGKRSQQEAGEADRALSIVEKKLSKTLSTAATVNELIQVATDDKNLALLFAGWSAFY</sequence>
<evidence type="ECO:0000256" key="4">
    <source>
        <dbReference type="ARBA" id="ARBA00012513"/>
    </source>
</evidence>
<evidence type="ECO:0000256" key="15">
    <source>
        <dbReference type="ARBA" id="ARBA00048679"/>
    </source>
</evidence>
<evidence type="ECO:0000256" key="12">
    <source>
        <dbReference type="ARBA" id="ARBA00023242"/>
    </source>
</evidence>
<dbReference type="InterPro" id="IPR000403">
    <property type="entry name" value="PI3/4_kinase_cat_dom"/>
</dbReference>
<dbReference type="SMART" id="SM00146">
    <property type="entry name" value="PI3Kc"/>
    <property type="match status" value="1"/>
</dbReference>
<protein>
    <recommendedName>
        <fullName evidence="5 16">Serine/threonine-protein kinase Tel1</fullName>
        <ecNumber evidence="4 16">2.7.11.1</ecNumber>
    </recommendedName>
</protein>
<dbReference type="GO" id="GO:0000781">
    <property type="term" value="C:chromosome, telomeric region"/>
    <property type="evidence" value="ECO:0007669"/>
    <property type="project" value="UniProtKB-SubCell"/>
</dbReference>
<evidence type="ECO:0000256" key="8">
    <source>
        <dbReference type="ARBA" id="ARBA00022741"/>
    </source>
</evidence>
<evidence type="ECO:0000256" key="6">
    <source>
        <dbReference type="ARBA" id="ARBA00022527"/>
    </source>
</evidence>
<evidence type="ECO:0000256" key="11">
    <source>
        <dbReference type="ARBA" id="ARBA00022840"/>
    </source>
</evidence>
<keyword evidence="8 16" id="KW-0547">Nucleotide-binding</keyword>
<evidence type="ECO:0000313" key="21">
    <source>
        <dbReference type="EMBL" id="KAF2767686.1"/>
    </source>
</evidence>
<keyword evidence="16" id="KW-0156">Chromatin regulator</keyword>
<dbReference type="Pfam" id="PF11640">
    <property type="entry name" value="TAN"/>
    <property type="match status" value="1"/>
</dbReference>
<dbReference type="InterPro" id="IPR003152">
    <property type="entry name" value="FATC_dom"/>
</dbReference>
<dbReference type="Gene3D" id="1.10.1070.11">
    <property type="entry name" value="Phosphatidylinositol 3-/4-kinase, catalytic domain"/>
    <property type="match status" value="1"/>
</dbReference>
<dbReference type="Proteomes" id="UP000799436">
    <property type="component" value="Unassembled WGS sequence"/>
</dbReference>
<dbReference type="InterPro" id="IPR038980">
    <property type="entry name" value="ATM_plant"/>
</dbReference>
<dbReference type="PROSITE" id="PS00915">
    <property type="entry name" value="PI3_4_KINASE_1"/>
    <property type="match status" value="1"/>
</dbReference>
<keyword evidence="16" id="KW-0779">Telomere</keyword>
<keyword evidence="12 16" id="KW-0539">Nucleus</keyword>
<feature type="compositionally biased region" description="Polar residues" evidence="17">
    <location>
        <begin position="1503"/>
        <end position="1513"/>
    </location>
</feature>
<evidence type="ECO:0000313" key="22">
    <source>
        <dbReference type="Proteomes" id="UP000799436"/>
    </source>
</evidence>
<comment type="subunit">
    <text evidence="3">Associates with DNA double-strand breaks.</text>
</comment>
<evidence type="ECO:0000256" key="14">
    <source>
        <dbReference type="ARBA" id="ARBA00047899"/>
    </source>
</evidence>
<organism evidence="21 22">
    <name type="scientific">Teratosphaeria nubilosa</name>
    <dbReference type="NCBI Taxonomy" id="161662"/>
    <lineage>
        <taxon>Eukaryota</taxon>
        <taxon>Fungi</taxon>
        <taxon>Dikarya</taxon>
        <taxon>Ascomycota</taxon>
        <taxon>Pezizomycotina</taxon>
        <taxon>Dothideomycetes</taxon>
        <taxon>Dothideomycetidae</taxon>
        <taxon>Mycosphaerellales</taxon>
        <taxon>Teratosphaeriaceae</taxon>
        <taxon>Teratosphaeria</taxon>
    </lineage>
</organism>
<evidence type="ECO:0000256" key="5">
    <source>
        <dbReference type="ARBA" id="ARBA00014619"/>
    </source>
</evidence>
<dbReference type="SMART" id="SM01343">
    <property type="entry name" value="FATC"/>
    <property type="match status" value="1"/>
</dbReference>
<keyword evidence="7 16" id="KW-0808">Transferase</keyword>
<evidence type="ECO:0000256" key="13">
    <source>
        <dbReference type="ARBA" id="ARBA00025079"/>
    </source>
</evidence>
<dbReference type="PANTHER" id="PTHR37079">
    <property type="entry name" value="SERINE/THREONINE-PROTEIN KINASE ATM"/>
    <property type="match status" value="1"/>
</dbReference>
<dbReference type="InterPro" id="IPR021668">
    <property type="entry name" value="TAN"/>
</dbReference>
<dbReference type="PROSITE" id="PS00916">
    <property type="entry name" value="PI3_4_KINASE_2"/>
    <property type="match status" value="1"/>
</dbReference>
<dbReference type="PROSITE" id="PS51190">
    <property type="entry name" value="FATC"/>
    <property type="match status" value="1"/>
</dbReference>
<keyword evidence="10 16" id="KW-0418">Kinase</keyword>
<evidence type="ECO:0000256" key="2">
    <source>
        <dbReference type="ARBA" id="ARBA00010769"/>
    </source>
</evidence>
<dbReference type="InterPro" id="IPR018936">
    <property type="entry name" value="PI3/4_kinase_CS"/>
</dbReference>
<evidence type="ECO:0000259" key="19">
    <source>
        <dbReference type="PROSITE" id="PS51189"/>
    </source>
</evidence>
<dbReference type="InterPro" id="IPR036940">
    <property type="entry name" value="PI3/4_kinase_cat_sf"/>
</dbReference>
<dbReference type="GO" id="GO:0035556">
    <property type="term" value="P:intracellular signal transduction"/>
    <property type="evidence" value="ECO:0007669"/>
    <property type="project" value="UniProtKB-ARBA"/>
</dbReference>
<keyword evidence="16" id="KW-0158">Chromosome</keyword>
<dbReference type="Pfam" id="PF00454">
    <property type="entry name" value="PI3_PI4_kinase"/>
    <property type="match status" value="1"/>
</dbReference>
<feature type="region of interest" description="Disordered" evidence="17">
    <location>
        <begin position="409"/>
        <end position="435"/>
    </location>
</feature>
<feature type="domain" description="FAT" evidence="19">
    <location>
        <begin position="1735"/>
        <end position="2339"/>
    </location>
</feature>
<evidence type="ECO:0000256" key="3">
    <source>
        <dbReference type="ARBA" id="ARBA00011370"/>
    </source>
</evidence>
<proteinExistence type="inferred from homology"/>
<dbReference type="SMART" id="SM01342">
    <property type="entry name" value="TAN"/>
    <property type="match status" value="1"/>
</dbReference>
<feature type="region of interest" description="Disordered" evidence="17">
    <location>
        <begin position="163"/>
        <end position="196"/>
    </location>
</feature>
<evidence type="ECO:0000256" key="16">
    <source>
        <dbReference type="RuleBase" id="RU365027"/>
    </source>
</evidence>
<dbReference type="Gene3D" id="3.30.1010.10">
    <property type="entry name" value="Phosphatidylinositol 3-kinase Catalytic Subunit, Chain A, domain 4"/>
    <property type="match status" value="1"/>
</dbReference>
<evidence type="ECO:0000259" key="18">
    <source>
        <dbReference type="PROSITE" id="PS50290"/>
    </source>
</evidence>
<dbReference type="PANTHER" id="PTHR37079:SF4">
    <property type="entry name" value="SERINE_THREONINE-PROTEIN KINASE ATM"/>
    <property type="match status" value="1"/>
</dbReference>
<keyword evidence="22" id="KW-1185">Reference proteome</keyword>
<dbReference type="GO" id="GO:0006281">
    <property type="term" value="P:DNA repair"/>
    <property type="evidence" value="ECO:0007669"/>
    <property type="project" value="InterPro"/>
</dbReference>
<feature type="domain" description="FATC" evidence="20">
    <location>
        <begin position="2738"/>
        <end position="2770"/>
    </location>
</feature>
<comment type="catalytic activity">
    <reaction evidence="15">
        <text>L-seryl-[protein] + ATP = O-phospho-L-seryl-[protein] + ADP + H(+)</text>
        <dbReference type="Rhea" id="RHEA:17989"/>
        <dbReference type="Rhea" id="RHEA-COMP:9863"/>
        <dbReference type="Rhea" id="RHEA-COMP:11604"/>
        <dbReference type="ChEBI" id="CHEBI:15378"/>
        <dbReference type="ChEBI" id="CHEBI:29999"/>
        <dbReference type="ChEBI" id="CHEBI:30616"/>
        <dbReference type="ChEBI" id="CHEBI:83421"/>
        <dbReference type="ChEBI" id="CHEBI:456216"/>
        <dbReference type="EC" id="2.7.11.1"/>
    </reaction>
</comment>
<dbReference type="GO" id="GO:0005634">
    <property type="term" value="C:nucleus"/>
    <property type="evidence" value="ECO:0007669"/>
    <property type="project" value="UniProtKB-SubCell"/>
</dbReference>
<comment type="similarity">
    <text evidence="2 16">Belongs to the PI3/PI4-kinase family. ATM subfamily.</text>
</comment>
<dbReference type="EMBL" id="ML995853">
    <property type="protein sequence ID" value="KAF2767686.1"/>
    <property type="molecule type" value="Genomic_DNA"/>
</dbReference>
<name>A0A6G1L4D8_9PEZI</name>
<evidence type="ECO:0000256" key="10">
    <source>
        <dbReference type="ARBA" id="ARBA00022777"/>
    </source>
</evidence>
<dbReference type="OrthoDB" id="381190at2759"/>
<dbReference type="Pfam" id="PF02260">
    <property type="entry name" value="FATC"/>
    <property type="match status" value="1"/>
</dbReference>
<feature type="domain" description="PI3K/PI4K catalytic" evidence="18">
    <location>
        <begin position="2421"/>
        <end position="2730"/>
    </location>
</feature>
<accession>A0A6G1L4D8</accession>
<dbReference type="GO" id="GO:0006325">
    <property type="term" value="P:chromatin organization"/>
    <property type="evidence" value="ECO:0007669"/>
    <property type="project" value="UniProtKB-KW"/>
</dbReference>
<dbReference type="EC" id="2.7.11.1" evidence="4 16"/>
<feature type="compositionally biased region" description="Polar residues" evidence="17">
    <location>
        <begin position="165"/>
        <end position="185"/>
    </location>
</feature>
<dbReference type="SUPFAM" id="SSF56112">
    <property type="entry name" value="Protein kinase-like (PK-like)"/>
    <property type="match status" value="1"/>
</dbReference>
<evidence type="ECO:0000259" key="20">
    <source>
        <dbReference type="PROSITE" id="PS51190"/>
    </source>
</evidence>
<dbReference type="GO" id="GO:0005524">
    <property type="term" value="F:ATP binding"/>
    <property type="evidence" value="ECO:0007669"/>
    <property type="project" value="UniProtKB-KW"/>
</dbReference>
<comment type="function">
    <text evidence="13 16">Serine/threonine protein kinase which activates checkpoint signaling upon genotoxic stresses such as ionizing radiation (IR), ultraviolet light (UV), or DNA replication stalling, thereby acting as a DNA damage sensor. Recognizes the substrate consensus sequence [ST]-Q. Phosphorylates histone H2A to form H2AS128ph (gamma-H2A) at sites of DNA damage, involved in the regulation of DNA damage response mechanism. Required for the control of telomere length and genome stability.</text>
</comment>
<keyword evidence="9 16" id="KW-0227">DNA damage</keyword>
<evidence type="ECO:0000256" key="7">
    <source>
        <dbReference type="ARBA" id="ARBA00022679"/>
    </source>
</evidence>